<gene>
    <name evidence="3" type="ORF">B0A49_05841</name>
</gene>
<feature type="compositionally biased region" description="Gly residues" evidence="1">
    <location>
        <begin position="112"/>
        <end position="121"/>
    </location>
</feature>
<reference evidence="3 4" key="1">
    <citation type="submission" date="2017-03" db="EMBL/GenBank/DDBJ databases">
        <title>Genomes of endolithic fungi from Antarctica.</title>
        <authorList>
            <person name="Coleine C."/>
            <person name="Masonjones S."/>
            <person name="Stajich J.E."/>
        </authorList>
    </citation>
    <scope>NUCLEOTIDE SEQUENCE [LARGE SCALE GENOMIC DNA]</scope>
    <source>
        <strain evidence="3 4">CCFEE 5187</strain>
    </source>
</reference>
<keyword evidence="4" id="KW-1185">Reference proteome</keyword>
<dbReference type="EMBL" id="NAJN01000495">
    <property type="protein sequence ID" value="TKA72494.1"/>
    <property type="molecule type" value="Genomic_DNA"/>
</dbReference>
<dbReference type="AlphaFoldDB" id="A0A4U0X7J3"/>
<sequence length="167" mass="17727">MRSPSLLCSLVLLALLSRATARPLVPTRRATSSALSERDLHLEDTHNWRRPHNKPFAPPSAGDAPPARRARATHPGLEAEAAADRDEANDDCVASVVARCHAVRSPDHDGDGGGSSSSSGGGEEKRGFESTETSECFARFAHAKDYEKKATAQQPGGTESAREARSG</sequence>
<accession>A0A4U0X7J3</accession>
<evidence type="ECO:0000256" key="1">
    <source>
        <dbReference type="SAM" id="MobiDB-lite"/>
    </source>
</evidence>
<comment type="caution">
    <text evidence="3">The sequence shown here is derived from an EMBL/GenBank/DDBJ whole genome shotgun (WGS) entry which is preliminary data.</text>
</comment>
<feature type="signal peptide" evidence="2">
    <location>
        <begin position="1"/>
        <end position="21"/>
    </location>
</feature>
<dbReference type="Proteomes" id="UP000308768">
    <property type="component" value="Unassembled WGS sequence"/>
</dbReference>
<feature type="region of interest" description="Disordered" evidence="1">
    <location>
        <begin position="43"/>
        <end position="90"/>
    </location>
</feature>
<feature type="compositionally biased region" description="Low complexity" evidence="1">
    <location>
        <begin position="59"/>
        <end position="80"/>
    </location>
</feature>
<feature type="region of interest" description="Disordered" evidence="1">
    <location>
        <begin position="103"/>
        <end position="167"/>
    </location>
</feature>
<organism evidence="3 4">
    <name type="scientific">Cryomyces minteri</name>
    <dbReference type="NCBI Taxonomy" id="331657"/>
    <lineage>
        <taxon>Eukaryota</taxon>
        <taxon>Fungi</taxon>
        <taxon>Dikarya</taxon>
        <taxon>Ascomycota</taxon>
        <taxon>Pezizomycotina</taxon>
        <taxon>Dothideomycetes</taxon>
        <taxon>Dothideomycetes incertae sedis</taxon>
        <taxon>Cryomyces</taxon>
    </lineage>
</organism>
<name>A0A4U0X7J3_9PEZI</name>
<evidence type="ECO:0000313" key="3">
    <source>
        <dbReference type="EMBL" id="TKA72494.1"/>
    </source>
</evidence>
<protein>
    <submittedName>
        <fullName evidence="3">Uncharacterized protein</fullName>
    </submittedName>
</protein>
<proteinExistence type="predicted"/>
<evidence type="ECO:0000256" key="2">
    <source>
        <dbReference type="SAM" id="SignalP"/>
    </source>
</evidence>
<feature type="chain" id="PRO_5020305008" evidence="2">
    <location>
        <begin position="22"/>
        <end position="167"/>
    </location>
</feature>
<evidence type="ECO:0000313" key="4">
    <source>
        <dbReference type="Proteomes" id="UP000308768"/>
    </source>
</evidence>
<keyword evidence="2" id="KW-0732">Signal</keyword>